<evidence type="ECO:0000313" key="3">
    <source>
        <dbReference type="Proteomes" id="UP000886998"/>
    </source>
</evidence>
<reference evidence="2" key="1">
    <citation type="submission" date="2020-08" db="EMBL/GenBank/DDBJ databases">
        <title>Multicomponent nature underlies the extraordinary mechanical properties of spider dragline silk.</title>
        <authorList>
            <person name="Kono N."/>
            <person name="Nakamura H."/>
            <person name="Mori M."/>
            <person name="Yoshida Y."/>
            <person name="Ohtoshi R."/>
            <person name="Malay A.D."/>
            <person name="Moran D.A.P."/>
            <person name="Tomita M."/>
            <person name="Numata K."/>
            <person name="Arakawa K."/>
        </authorList>
    </citation>
    <scope>NUCLEOTIDE SEQUENCE</scope>
</reference>
<protein>
    <submittedName>
        <fullName evidence="2">Uncharacterized protein</fullName>
    </submittedName>
</protein>
<comment type="caution">
    <text evidence="2">The sequence shown here is derived from an EMBL/GenBank/DDBJ whole genome shotgun (WGS) entry which is preliminary data.</text>
</comment>
<keyword evidence="3" id="KW-1185">Reference proteome</keyword>
<proteinExistence type="predicted"/>
<feature type="region of interest" description="Disordered" evidence="1">
    <location>
        <begin position="19"/>
        <end position="59"/>
    </location>
</feature>
<dbReference type="AlphaFoldDB" id="A0A8X6IX32"/>
<gene>
    <name evidence="2" type="ORF">TNIN_331521</name>
</gene>
<evidence type="ECO:0000313" key="2">
    <source>
        <dbReference type="EMBL" id="GFS64591.1"/>
    </source>
</evidence>
<dbReference type="Proteomes" id="UP000886998">
    <property type="component" value="Unassembled WGS sequence"/>
</dbReference>
<dbReference type="EMBL" id="BMAV01028052">
    <property type="protein sequence ID" value="GFS64591.1"/>
    <property type="molecule type" value="Genomic_DNA"/>
</dbReference>
<organism evidence="2 3">
    <name type="scientific">Trichonephila inaurata madagascariensis</name>
    <dbReference type="NCBI Taxonomy" id="2747483"/>
    <lineage>
        <taxon>Eukaryota</taxon>
        <taxon>Metazoa</taxon>
        <taxon>Ecdysozoa</taxon>
        <taxon>Arthropoda</taxon>
        <taxon>Chelicerata</taxon>
        <taxon>Arachnida</taxon>
        <taxon>Araneae</taxon>
        <taxon>Araneomorphae</taxon>
        <taxon>Entelegynae</taxon>
        <taxon>Araneoidea</taxon>
        <taxon>Nephilidae</taxon>
        <taxon>Trichonephila</taxon>
        <taxon>Trichonephila inaurata</taxon>
    </lineage>
</organism>
<name>A0A8X6IX32_9ARAC</name>
<sequence>MGGFTGTVTEVRRSVQTHWTYQQPKSSDPPGHATAVVPMDAATRRRRPTGRSLTKSDPLDAAAAEVTSGIRLGAAATAHTLSFSFASSCD</sequence>
<evidence type="ECO:0000256" key="1">
    <source>
        <dbReference type="SAM" id="MobiDB-lite"/>
    </source>
</evidence>
<accession>A0A8X6IX32</accession>